<dbReference type="PROSITE" id="PS51123">
    <property type="entry name" value="OMPA_2"/>
    <property type="match status" value="1"/>
</dbReference>
<evidence type="ECO:0000256" key="2">
    <source>
        <dbReference type="ARBA" id="ARBA00008914"/>
    </source>
</evidence>
<evidence type="ECO:0000256" key="3">
    <source>
        <dbReference type="ARBA" id="ARBA00022475"/>
    </source>
</evidence>
<dbReference type="EMBL" id="DTMF01000045">
    <property type="protein sequence ID" value="HGF33084.1"/>
    <property type="molecule type" value="Genomic_DNA"/>
</dbReference>
<dbReference type="AlphaFoldDB" id="A0A7C3YX35"/>
<keyword evidence="11" id="KW-0966">Cell projection</keyword>
<organism evidence="11">
    <name type="scientific">Desulfobacca acetoxidans</name>
    <dbReference type="NCBI Taxonomy" id="60893"/>
    <lineage>
        <taxon>Bacteria</taxon>
        <taxon>Pseudomonadati</taxon>
        <taxon>Thermodesulfobacteriota</taxon>
        <taxon>Desulfobaccia</taxon>
        <taxon>Desulfobaccales</taxon>
        <taxon>Desulfobaccaceae</taxon>
        <taxon>Desulfobacca</taxon>
    </lineage>
</organism>
<feature type="domain" description="OmpA-like" evidence="10">
    <location>
        <begin position="145"/>
        <end position="263"/>
    </location>
</feature>
<dbReference type="SUPFAM" id="SSF103088">
    <property type="entry name" value="OmpA-like"/>
    <property type="match status" value="1"/>
</dbReference>
<feature type="transmembrane region" description="Helical" evidence="9">
    <location>
        <begin position="31"/>
        <end position="50"/>
    </location>
</feature>
<keyword evidence="3" id="KW-1003">Cell membrane</keyword>
<evidence type="ECO:0000313" key="11">
    <source>
        <dbReference type="EMBL" id="HGF33084.1"/>
    </source>
</evidence>
<feature type="region of interest" description="Disordered" evidence="8">
    <location>
        <begin position="277"/>
        <end position="370"/>
    </location>
</feature>
<comment type="similarity">
    <text evidence="2">Belongs to the MotB family.</text>
</comment>
<dbReference type="InterPro" id="IPR050330">
    <property type="entry name" value="Bact_OuterMem_StrucFunc"/>
</dbReference>
<dbReference type="CDD" id="cd07185">
    <property type="entry name" value="OmpA_C-like"/>
    <property type="match status" value="1"/>
</dbReference>
<dbReference type="InterPro" id="IPR025713">
    <property type="entry name" value="MotB-like_N_dom"/>
</dbReference>
<proteinExistence type="inferred from homology"/>
<feature type="compositionally biased region" description="Low complexity" evidence="8">
    <location>
        <begin position="342"/>
        <end position="361"/>
    </location>
</feature>
<evidence type="ECO:0000256" key="1">
    <source>
        <dbReference type="ARBA" id="ARBA00004162"/>
    </source>
</evidence>
<dbReference type="Pfam" id="PF13677">
    <property type="entry name" value="MotB_plug"/>
    <property type="match status" value="1"/>
</dbReference>
<gene>
    <name evidence="11" type="ORF">ENW96_01675</name>
</gene>
<evidence type="ECO:0000256" key="8">
    <source>
        <dbReference type="SAM" id="MobiDB-lite"/>
    </source>
</evidence>
<sequence>MSGIHPEPTEPRIIKKKKNRGGGAHGGAWKVAYADFVTAMMALFIVLWIMSQSQTIRQNVAQYFKNPGLLPGATGLMENSDMGGEMPTPGHSQDLQTPSPLKPDLACERDNLEQVRKRISEIIAQLPELRGLKDQIILEITDEGLRIELLDRENSHFFDLGSTDLKPETRELLKLISQELGKLTNHIIVEGHTDSRPYGTKSYTNWELSTDRANAARRFMENTGVKPGQIISVRGFADRQLRNQQDPMDVQNRRVTILVMFPEAAKPRPVEITKIGEDLNRAPEKTAPPGPPALSLPKSPDPGTRSAPEPEPPPGPALPVFKSTIPPPPLRLEDQVREEVRQLVQQEVGSGLTPGSPGSGPKNPRSRLGW</sequence>
<reference evidence="11" key="1">
    <citation type="journal article" date="2020" name="mSystems">
        <title>Genome- and Community-Level Interaction Insights into Carbon Utilization and Element Cycling Functions of Hydrothermarchaeota in Hydrothermal Sediment.</title>
        <authorList>
            <person name="Zhou Z."/>
            <person name="Liu Y."/>
            <person name="Xu W."/>
            <person name="Pan J."/>
            <person name="Luo Z.H."/>
            <person name="Li M."/>
        </authorList>
    </citation>
    <scope>NUCLEOTIDE SEQUENCE [LARGE SCALE GENOMIC DNA]</scope>
    <source>
        <strain evidence="11">SpSt-897</strain>
    </source>
</reference>
<feature type="compositionally biased region" description="Basic and acidic residues" evidence="8">
    <location>
        <begin position="331"/>
        <end position="341"/>
    </location>
</feature>
<dbReference type="PANTHER" id="PTHR30329:SF21">
    <property type="entry name" value="LIPOPROTEIN YIAD-RELATED"/>
    <property type="match status" value="1"/>
</dbReference>
<protein>
    <submittedName>
        <fullName evidence="11">Flagellar motor protein MotB</fullName>
    </submittedName>
</protein>
<keyword evidence="11" id="KW-0282">Flagellum</keyword>
<name>A0A7C3YX35_9BACT</name>
<evidence type="ECO:0000256" key="7">
    <source>
        <dbReference type="PROSITE-ProRule" id="PRU00473"/>
    </source>
</evidence>
<dbReference type="InterPro" id="IPR036737">
    <property type="entry name" value="OmpA-like_sf"/>
</dbReference>
<dbReference type="InterPro" id="IPR006665">
    <property type="entry name" value="OmpA-like"/>
</dbReference>
<dbReference type="PANTHER" id="PTHR30329">
    <property type="entry name" value="STATOR ELEMENT OF FLAGELLAR MOTOR COMPLEX"/>
    <property type="match status" value="1"/>
</dbReference>
<keyword evidence="4 9" id="KW-0812">Transmembrane</keyword>
<accession>A0A7C3YX35</accession>
<keyword evidence="6 7" id="KW-0472">Membrane</keyword>
<keyword evidence="5 9" id="KW-1133">Transmembrane helix</keyword>
<feature type="region of interest" description="Disordered" evidence="8">
    <location>
        <begin position="1"/>
        <end position="25"/>
    </location>
</feature>
<comment type="caution">
    <text evidence="11">The sequence shown here is derived from an EMBL/GenBank/DDBJ whole genome shotgun (WGS) entry which is preliminary data.</text>
</comment>
<dbReference type="Pfam" id="PF00691">
    <property type="entry name" value="OmpA"/>
    <property type="match status" value="1"/>
</dbReference>
<evidence type="ECO:0000256" key="4">
    <source>
        <dbReference type="ARBA" id="ARBA00022692"/>
    </source>
</evidence>
<evidence type="ECO:0000256" key="9">
    <source>
        <dbReference type="SAM" id="Phobius"/>
    </source>
</evidence>
<keyword evidence="11" id="KW-0969">Cilium</keyword>
<evidence type="ECO:0000259" key="10">
    <source>
        <dbReference type="PROSITE" id="PS51123"/>
    </source>
</evidence>
<comment type="subcellular location">
    <subcellularLocation>
        <location evidence="1">Cell membrane</location>
        <topology evidence="1">Single-pass membrane protein</topology>
    </subcellularLocation>
</comment>
<evidence type="ECO:0000256" key="5">
    <source>
        <dbReference type="ARBA" id="ARBA00022989"/>
    </source>
</evidence>
<dbReference type="Gene3D" id="3.30.1330.60">
    <property type="entry name" value="OmpA-like domain"/>
    <property type="match status" value="1"/>
</dbReference>
<dbReference type="GO" id="GO:0005886">
    <property type="term" value="C:plasma membrane"/>
    <property type="evidence" value="ECO:0007669"/>
    <property type="project" value="UniProtKB-SubCell"/>
</dbReference>
<evidence type="ECO:0000256" key="6">
    <source>
        <dbReference type="ARBA" id="ARBA00023136"/>
    </source>
</evidence>